<dbReference type="AlphaFoldDB" id="A0A812ELV5"/>
<organism evidence="2 3">
    <name type="scientific">Acanthosepion pharaonis</name>
    <name type="common">Pharaoh cuttlefish</name>
    <name type="synonym">Sepia pharaonis</name>
    <dbReference type="NCBI Taxonomy" id="158019"/>
    <lineage>
        <taxon>Eukaryota</taxon>
        <taxon>Metazoa</taxon>
        <taxon>Spiralia</taxon>
        <taxon>Lophotrochozoa</taxon>
        <taxon>Mollusca</taxon>
        <taxon>Cephalopoda</taxon>
        <taxon>Coleoidea</taxon>
        <taxon>Decapodiformes</taxon>
        <taxon>Sepiida</taxon>
        <taxon>Sepiina</taxon>
        <taxon>Sepiidae</taxon>
        <taxon>Acanthosepion</taxon>
    </lineage>
</organism>
<dbReference type="Proteomes" id="UP000597762">
    <property type="component" value="Unassembled WGS sequence"/>
</dbReference>
<keyword evidence="3" id="KW-1185">Reference proteome</keyword>
<evidence type="ECO:0000256" key="1">
    <source>
        <dbReference type="SAM" id="MobiDB-lite"/>
    </source>
</evidence>
<protein>
    <submittedName>
        <fullName evidence="2">Uncharacterized protein</fullName>
    </submittedName>
</protein>
<gene>
    <name evidence="2" type="ORF">SPHA_75549</name>
</gene>
<comment type="caution">
    <text evidence="2">The sequence shown here is derived from an EMBL/GenBank/DDBJ whole genome shotgun (WGS) entry which is preliminary data.</text>
</comment>
<name>A0A812ELV5_ACAPH</name>
<sequence length="211" mass="23866">MSATSTVPSDIASTSASTPPMSAIHKYCSFRYSIHISIHSSNASHKYCSFRYSIHISIHSSNASHKYCSFRYSIHISIHPPMSATSTVPSDIASTSASTPQCQPSSNVSHKYCSFQIQHPHQHPLLQCQPQVLFLQIQHPHQHPLLSNVRHKYCSFRYSIHISIHSSNVRHKYCSFRDPASTMSYPSDIHPHIHSSKSYSFTKHTIISCCW</sequence>
<evidence type="ECO:0000313" key="2">
    <source>
        <dbReference type="EMBL" id="CAE1325955.1"/>
    </source>
</evidence>
<evidence type="ECO:0000313" key="3">
    <source>
        <dbReference type="Proteomes" id="UP000597762"/>
    </source>
</evidence>
<dbReference type="EMBL" id="CAHIKZ030005464">
    <property type="protein sequence ID" value="CAE1325955.1"/>
    <property type="molecule type" value="Genomic_DNA"/>
</dbReference>
<feature type="region of interest" description="Disordered" evidence="1">
    <location>
        <begin position="1"/>
        <end position="20"/>
    </location>
</feature>
<accession>A0A812ELV5</accession>
<proteinExistence type="predicted"/>
<reference evidence="2" key="1">
    <citation type="submission" date="2021-01" db="EMBL/GenBank/DDBJ databases">
        <authorList>
            <person name="Li R."/>
            <person name="Bekaert M."/>
        </authorList>
    </citation>
    <scope>NUCLEOTIDE SEQUENCE</scope>
    <source>
        <strain evidence="2">Farmed</strain>
    </source>
</reference>